<dbReference type="AlphaFoldDB" id="A0A8E5HRP4"/>
<reference evidence="1" key="1">
    <citation type="submission" date="2020-03" db="EMBL/GenBank/DDBJ databases">
        <title>A mixture of massive structural variations and highly conserved coding sequences in Ustilaginoidea virens genome.</title>
        <authorList>
            <person name="Zhang K."/>
            <person name="Zhao Z."/>
            <person name="Zhang Z."/>
            <person name="Li Y."/>
            <person name="Hsiang T."/>
            <person name="Sun W."/>
        </authorList>
    </citation>
    <scope>NUCLEOTIDE SEQUENCE</scope>
    <source>
        <strain evidence="1">UV-8b</strain>
    </source>
</reference>
<sequence>MATKASKAFNLRLSNSLTINHSSSKATISQGRRWVTPTSTKDLILRAKVHILRKDNTGLLRDSMDPLRANTVQATVLAMFHKSDEIISRAS</sequence>
<name>A0A8E5HRP4_USTVR</name>
<evidence type="ECO:0000313" key="2">
    <source>
        <dbReference type="Proteomes" id="UP000027002"/>
    </source>
</evidence>
<dbReference type="GeneID" id="66065172"/>
<dbReference type="KEGG" id="uvi:66065172"/>
<dbReference type="RefSeq" id="XP_042997826.1">
    <property type="nucleotide sequence ID" value="XM_043141892.1"/>
</dbReference>
<keyword evidence="2" id="KW-1185">Reference proteome</keyword>
<protein>
    <submittedName>
        <fullName evidence="1">Uncharacterized protein</fullName>
    </submittedName>
</protein>
<gene>
    <name evidence="1" type="ORF">UV8b_04394</name>
</gene>
<dbReference type="EMBL" id="CP072755">
    <property type="protein sequence ID" value="QUC20153.1"/>
    <property type="molecule type" value="Genomic_DNA"/>
</dbReference>
<organism evidence="1 2">
    <name type="scientific">Ustilaginoidea virens</name>
    <name type="common">Rice false smut fungus</name>
    <name type="synonym">Villosiclava virens</name>
    <dbReference type="NCBI Taxonomy" id="1159556"/>
    <lineage>
        <taxon>Eukaryota</taxon>
        <taxon>Fungi</taxon>
        <taxon>Dikarya</taxon>
        <taxon>Ascomycota</taxon>
        <taxon>Pezizomycotina</taxon>
        <taxon>Sordariomycetes</taxon>
        <taxon>Hypocreomycetidae</taxon>
        <taxon>Hypocreales</taxon>
        <taxon>Clavicipitaceae</taxon>
        <taxon>Ustilaginoidea</taxon>
    </lineage>
</organism>
<evidence type="ECO:0000313" key="1">
    <source>
        <dbReference type="EMBL" id="QUC20153.1"/>
    </source>
</evidence>
<dbReference type="Proteomes" id="UP000027002">
    <property type="component" value="Chromosome 3"/>
</dbReference>
<accession>A0A8E5HRP4</accession>
<proteinExistence type="predicted"/>